<evidence type="ECO:0000313" key="2">
    <source>
        <dbReference type="EMBL" id="EJD32381.1"/>
    </source>
</evidence>
<organism evidence="2 3">
    <name type="scientific">Auricularia subglabra (strain TFB-10046 / SS5)</name>
    <name type="common">White-rot fungus</name>
    <name type="synonym">Auricularia delicata (strain TFB10046)</name>
    <dbReference type="NCBI Taxonomy" id="717982"/>
    <lineage>
        <taxon>Eukaryota</taxon>
        <taxon>Fungi</taxon>
        <taxon>Dikarya</taxon>
        <taxon>Basidiomycota</taxon>
        <taxon>Agaricomycotina</taxon>
        <taxon>Agaricomycetes</taxon>
        <taxon>Auriculariales</taxon>
        <taxon>Auriculariaceae</taxon>
        <taxon>Auricularia</taxon>
    </lineage>
</organism>
<reference evidence="3" key="1">
    <citation type="journal article" date="2012" name="Science">
        <title>The Paleozoic origin of enzymatic lignin decomposition reconstructed from 31 fungal genomes.</title>
        <authorList>
            <person name="Floudas D."/>
            <person name="Binder M."/>
            <person name="Riley R."/>
            <person name="Barry K."/>
            <person name="Blanchette R.A."/>
            <person name="Henrissat B."/>
            <person name="Martinez A.T."/>
            <person name="Otillar R."/>
            <person name="Spatafora J.W."/>
            <person name="Yadav J.S."/>
            <person name="Aerts A."/>
            <person name="Benoit I."/>
            <person name="Boyd A."/>
            <person name="Carlson A."/>
            <person name="Copeland A."/>
            <person name="Coutinho P.M."/>
            <person name="de Vries R.P."/>
            <person name="Ferreira P."/>
            <person name="Findley K."/>
            <person name="Foster B."/>
            <person name="Gaskell J."/>
            <person name="Glotzer D."/>
            <person name="Gorecki P."/>
            <person name="Heitman J."/>
            <person name="Hesse C."/>
            <person name="Hori C."/>
            <person name="Igarashi K."/>
            <person name="Jurgens J.A."/>
            <person name="Kallen N."/>
            <person name="Kersten P."/>
            <person name="Kohler A."/>
            <person name="Kuees U."/>
            <person name="Kumar T.K.A."/>
            <person name="Kuo A."/>
            <person name="LaButti K."/>
            <person name="Larrondo L.F."/>
            <person name="Lindquist E."/>
            <person name="Ling A."/>
            <person name="Lombard V."/>
            <person name="Lucas S."/>
            <person name="Lundell T."/>
            <person name="Martin R."/>
            <person name="McLaughlin D.J."/>
            <person name="Morgenstern I."/>
            <person name="Morin E."/>
            <person name="Murat C."/>
            <person name="Nagy L.G."/>
            <person name="Nolan M."/>
            <person name="Ohm R.A."/>
            <person name="Patyshakuliyeva A."/>
            <person name="Rokas A."/>
            <person name="Ruiz-Duenas F.J."/>
            <person name="Sabat G."/>
            <person name="Salamov A."/>
            <person name="Samejima M."/>
            <person name="Schmutz J."/>
            <person name="Slot J.C."/>
            <person name="St John F."/>
            <person name="Stenlid J."/>
            <person name="Sun H."/>
            <person name="Sun S."/>
            <person name="Syed K."/>
            <person name="Tsang A."/>
            <person name="Wiebenga A."/>
            <person name="Young D."/>
            <person name="Pisabarro A."/>
            <person name="Eastwood D.C."/>
            <person name="Martin F."/>
            <person name="Cullen D."/>
            <person name="Grigoriev I.V."/>
            <person name="Hibbett D.S."/>
        </authorList>
    </citation>
    <scope>NUCLEOTIDE SEQUENCE [LARGE SCALE GENOMIC DNA]</scope>
    <source>
        <strain evidence="3">TFB10046</strain>
    </source>
</reference>
<feature type="region of interest" description="Disordered" evidence="1">
    <location>
        <begin position="44"/>
        <end position="111"/>
    </location>
</feature>
<feature type="compositionally biased region" description="Pro residues" evidence="1">
    <location>
        <begin position="49"/>
        <end position="69"/>
    </location>
</feature>
<proteinExistence type="predicted"/>
<keyword evidence="3" id="KW-1185">Reference proteome</keyword>
<gene>
    <name evidence="2" type="ORF">AURDEDRAFT_178553</name>
</gene>
<protein>
    <submittedName>
        <fullName evidence="2">Uncharacterized protein</fullName>
    </submittedName>
</protein>
<feature type="non-terminal residue" evidence="2">
    <location>
        <position position="111"/>
    </location>
</feature>
<evidence type="ECO:0000256" key="1">
    <source>
        <dbReference type="SAM" id="MobiDB-lite"/>
    </source>
</evidence>
<sequence length="111" mass="11523">MPSAKGSGPPPPPSAMGKTGSLKSRFSFGRPASISLSEASILSLSVGPTPSPQPAPEPVPVPVKVPPARPSEDTVVAIERKNEPRPPHAVLARPRLDPVPGLVRRALRPPP</sequence>
<accession>J0L7S2</accession>
<name>J0L7S2_AURST</name>
<dbReference type="EMBL" id="JH689030">
    <property type="protein sequence ID" value="EJD32381.1"/>
    <property type="molecule type" value="Genomic_DNA"/>
</dbReference>
<dbReference type="InParanoid" id="J0L7S2"/>
<evidence type="ECO:0000313" key="3">
    <source>
        <dbReference type="Proteomes" id="UP000006514"/>
    </source>
</evidence>
<feature type="region of interest" description="Disordered" evidence="1">
    <location>
        <begin position="1"/>
        <end position="26"/>
    </location>
</feature>
<dbReference type="KEGG" id="adl:AURDEDRAFT_178553"/>
<dbReference type="AlphaFoldDB" id="J0L7S2"/>
<dbReference type="Proteomes" id="UP000006514">
    <property type="component" value="Unassembled WGS sequence"/>
</dbReference>